<reference evidence="2" key="1">
    <citation type="submission" date="2010-04" db="EMBL/GenBank/DDBJ databases">
        <authorList>
            <person name="Carlson J."/>
            <person name="Booth B."/>
            <person name="Frise E."/>
            <person name="Sandler J."/>
            <person name="Wan K."/>
            <person name="Yu C."/>
            <person name="Celniker S."/>
        </authorList>
    </citation>
    <scope>NUCLEOTIDE SEQUENCE</scope>
</reference>
<evidence type="ECO:0000256" key="1">
    <source>
        <dbReference type="SAM" id="MobiDB-lite"/>
    </source>
</evidence>
<proteinExistence type="evidence at transcript level"/>
<feature type="non-terminal residue" evidence="2">
    <location>
        <position position="1"/>
    </location>
</feature>
<dbReference type="AlphaFoldDB" id="D5A7N7"/>
<name>D5A7N7_DROME</name>
<sequence>RCETTENIFSLNCIRLDGGWRNRRGNRNHCQEGSQRQTFSPPEDCEKRPKAQAKDAGMLGCWDVSAGGRGSCDGEPVNLSKSCANIRGNG</sequence>
<dbReference type="EMBL" id="BT122164">
    <property type="protein sequence ID" value="ADE41239.1"/>
    <property type="molecule type" value="mRNA"/>
</dbReference>
<protein>
    <submittedName>
        <fullName evidence="2">MIP20147p</fullName>
    </submittedName>
</protein>
<accession>D5A7N7</accession>
<feature type="region of interest" description="Disordered" evidence="1">
    <location>
        <begin position="26"/>
        <end position="48"/>
    </location>
</feature>
<evidence type="ECO:0000313" key="2">
    <source>
        <dbReference type="EMBL" id="ADE41239.1"/>
    </source>
</evidence>
<organism evidence="2">
    <name type="scientific">Drosophila melanogaster</name>
    <name type="common">Fruit fly</name>
    <dbReference type="NCBI Taxonomy" id="7227"/>
    <lineage>
        <taxon>Eukaryota</taxon>
        <taxon>Metazoa</taxon>
        <taxon>Ecdysozoa</taxon>
        <taxon>Arthropoda</taxon>
        <taxon>Hexapoda</taxon>
        <taxon>Insecta</taxon>
        <taxon>Pterygota</taxon>
        <taxon>Neoptera</taxon>
        <taxon>Endopterygota</taxon>
        <taxon>Diptera</taxon>
        <taxon>Brachycera</taxon>
        <taxon>Muscomorpha</taxon>
        <taxon>Ephydroidea</taxon>
        <taxon>Drosophilidae</taxon>
        <taxon>Drosophila</taxon>
        <taxon>Sophophora</taxon>
    </lineage>
</organism>
<feature type="compositionally biased region" description="Polar residues" evidence="1">
    <location>
        <begin position="31"/>
        <end position="40"/>
    </location>
</feature>